<keyword evidence="1" id="KW-0732">Signal</keyword>
<sequence>MRSLLPLLLIALLGLSCSKEPAITDDMLDSGKVFDPSLYKPELYLLSKAIPNPTPAQATRPVIIACHGYSATTFEWDEFRAYLAGRSDVYLSQVLLGGHGRSYADFKQATWRDWQAAITTEYEALVKAGYTNISLLLSSTSGPLLLELVASNYFSGRTAPRNLLLVDPIVVPSAKSLSLIGVVGPMLGYIDTNQPAAEDKVYYHFRPQETLQQLQTLLDVVRKDLEKGIALPTGTTLKVYKSKQDPVADPVSAVLIYNGVTNAAGQATDVQLIDSKLHVYTRLRLRSDVTTADQQNQTATFADIVSRVLR</sequence>
<evidence type="ECO:0000313" key="2">
    <source>
        <dbReference type="EMBL" id="PRY24120.1"/>
    </source>
</evidence>
<accession>A0A2T0RSN5</accession>
<gene>
    <name evidence="2" type="ORF">CLV58_14019</name>
</gene>
<reference evidence="2 3" key="1">
    <citation type="submission" date="2018-03" db="EMBL/GenBank/DDBJ databases">
        <title>Genomic Encyclopedia of Archaeal and Bacterial Type Strains, Phase II (KMG-II): from individual species to whole genera.</title>
        <authorList>
            <person name="Goeker M."/>
        </authorList>
    </citation>
    <scope>NUCLEOTIDE SEQUENCE [LARGE SCALE GENOMIC DNA]</scope>
    <source>
        <strain evidence="2 3">DSM 28354</strain>
    </source>
</reference>
<dbReference type="Proteomes" id="UP000238375">
    <property type="component" value="Unassembled WGS sequence"/>
</dbReference>
<dbReference type="Gene3D" id="3.40.50.1820">
    <property type="entry name" value="alpha/beta hydrolase"/>
    <property type="match status" value="1"/>
</dbReference>
<comment type="caution">
    <text evidence="2">The sequence shown here is derived from an EMBL/GenBank/DDBJ whole genome shotgun (WGS) entry which is preliminary data.</text>
</comment>
<feature type="signal peptide" evidence="1">
    <location>
        <begin position="1"/>
        <end position="22"/>
    </location>
</feature>
<feature type="chain" id="PRO_5015610752" evidence="1">
    <location>
        <begin position="23"/>
        <end position="310"/>
    </location>
</feature>
<dbReference type="OrthoDB" id="749406at2"/>
<dbReference type="PROSITE" id="PS51257">
    <property type="entry name" value="PROKAR_LIPOPROTEIN"/>
    <property type="match status" value="1"/>
</dbReference>
<evidence type="ECO:0000256" key="1">
    <source>
        <dbReference type="SAM" id="SignalP"/>
    </source>
</evidence>
<evidence type="ECO:0000313" key="3">
    <source>
        <dbReference type="Proteomes" id="UP000238375"/>
    </source>
</evidence>
<keyword evidence="3" id="KW-1185">Reference proteome</keyword>
<dbReference type="RefSeq" id="WP_106140778.1">
    <property type="nucleotide sequence ID" value="NZ_PVTE01000040.1"/>
</dbReference>
<protein>
    <submittedName>
        <fullName evidence="2">Carboxylesterase</fullName>
    </submittedName>
</protein>
<organism evidence="2 3">
    <name type="scientific">Spirosoma oryzae</name>
    <dbReference type="NCBI Taxonomy" id="1469603"/>
    <lineage>
        <taxon>Bacteria</taxon>
        <taxon>Pseudomonadati</taxon>
        <taxon>Bacteroidota</taxon>
        <taxon>Cytophagia</taxon>
        <taxon>Cytophagales</taxon>
        <taxon>Cytophagaceae</taxon>
        <taxon>Spirosoma</taxon>
    </lineage>
</organism>
<dbReference type="AlphaFoldDB" id="A0A2T0RSN5"/>
<name>A0A2T0RSN5_9BACT</name>
<dbReference type="SUPFAM" id="SSF53474">
    <property type="entry name" value="alpha/beta-Hydrolases"/>
    <property type="match status" value="1"/>
</dbReference>
<dbReference type="InterPro" id="IPR029058">
    <property type="entry name" value="AB_hydrolase_fold"/>
</dbReference>
<dbReference type="EMBL" id="PVTE01000040">
    <property type="protein sequence ID" value="PRY24120.1"/>
    <property type="molecule type" value="Genomic_DNA"/>
</dbReference>
<proteinExistence type="predicted"/>